<sequence length="1788" mass="184984">MTLHLFAGRRRVAVAAGVVAAALVAGPGLGPAYAAPAPGSAPTLNIADGDTLDGTVRLVADAAVENDPVVDLAVDGTSVADAESTVGTAHLEFDMGGNGTEKRYHNYLTVNGHTEEAERIYFPDVAGGERGDLAFPGAWLHAGENTITVHAGANWVDTTNTAAVGYEQLPNGEGGRCPNHDDFSLSSLSLSLLGLVADGEQNLFSYSFGDGTCGSSTKLLKQDLTFVVTGDRGTGGLAADLDTTTLSNGDHTVTATAESGARTSVTVEVNNAPAGSPRVTPVDGALISGTQPVIGALPVGSAGAVDALSLDGEPAQNAETLAAGTSTISFTVLAGNSLEARYHNFLRVNGHRIDIGGDYGAANGAAAELVSIEVPNRFLALGDNQVDLVTGDYNSGSGASLCANHDDFKVSGPALALGGEGTVAEGTHYTVSAGSETPTTGTFTLGDGTCGAVKDAEFHFTIEGAPTTRTIDTLGSGENAHLRFFVGGNGADSGFLNKVVINGIPMDMGIWEKEVADLSFPNEWLVPGINVIELVGGIDPATVAPTCPDGNLDDFTLRDFELAPADALATRLTRHVAGTNVTIGSSTYPAGSQVTVFIGDGSCGSSYNNTTRKEILFEVTDPDGSPASPRGLRADVDTTTIADGVHTVAATAGDNTASRRFSVDNSAPTVASSVPAAGQRLTANVALDVQLADASGVAGTPVITLDGAPVALGATIGHGLTAGDHVLAVTAVDSLGNRATREVRFTSASIPDVPTDLTSTVDGDSATLSAVIPGEDGTDLQATFTRADVVIPSEAYQGTATAVPTQLDVRQDTTVVAVRALQPGDDRSVETPSSGDVVFQRYDLTVPASEQRPTLRWEGVVDPARLVSLRVWQPAGQQWVVLTSARGAADGATVLTTQVGDAYRDGGTVHVMVTGEDPFADDLAPRDATAKDDKDHFEDPSDYDFSIAHFTDTQYLSEGAAGGTYNDWDGRDEPTDVQASEEQALWAAAYRNTTEWVAQNAEERKIAYTAHTGDIIENDYHNPLATGVDGQLLRPGLDEQVRKELEVSSGFQAVLDSHGVVNQVIAGNHDNQLGSETGPDSRFSQTFSPERYYQASRLWPDGAEYHTWDEETAPDGTVTTPGRDSQNNYVLFSAGGLDFVAVGLSYGVSPAEARWADSVFDRFHDRNGILLSHDYLVPSKNKDGRGAAFSNPDGSLLYKQVVESNPNVFLVLAGHEHGVATNLKTRIGATVAHNVVELLADYQFYTVSAGQLWPDRVDGSGNVDVDGNGTVDHKATDRLQLGASFLRLMQIDVERGEMSVDTYSPFLDEFGATSYDIRADGSQTTPRYNGAEDNMVLPVDLSSRTTSFSSESLAAFVPIEALGTEVVTAGASASVTWDGLRPGRSYGWFVTASSADGGTAVAQPSVFRTGRVDTTVSADPVTVAYGSPATVTARIASDEAVDGTVTVSEGAAVLGTGEAVDGVASVRLPAGLEPGRHQVTVSYAGNDALRPAETSAVVTVLPATARVQATAGPVETGDRATVSVTVDGGGTPATGTVEVMEGSTPLGTGTLSGGAASVQLPADLGVGVHQLRVVYSGNGRLSAASTTLTLTVESRRTVVSASAAPVAEGTAGSVSVTVDGRGVRVTGTVTVREGTATLGTATLTGSTAAVRLPADLAPGSHVLTVEYSGTDRLRSSSTEVTLVVEPKVLRDSTVEARPTPKKVKQGHAFKVRIAVRAGSVTPTGRVVVGYRGEQVGAATLVDGVAVVRVAGGFGRGQRSFTARYLGSEDVKAGSDSFTVTFTKKNGDR</sequence>
<dbReference type="SUPFAM" id="SSF56300">
    <property type="entry name" value="Metallo-dependent phosphatases"/>
    <property type="match status" value="1"/>
</dbReference>
<feature type="domain" description="Bacterial Ig-like" evidence="2">
    <location>
        <begin position="1417"/>
        <end position="1500"/>
    </location>
</feature>
<dbReference type="PROSITE" id="PS51318">
    <property type="entry name" value="TAT"/>
    <property type="match status" value="1"/>
</dbReference>
<dbReference type="InterPro" id="IPR029052">
    <property type="entry name" value="Metallo-depent_PP-like"/>
</dbReference>
<dbReference type="Proteomes" id="UP001595956">
    <property type="component" value="Unassembled WGS sequence"/>
</dbReference>
<feature type="domain" description="Bacterial Ig-like" evidence="2">
    <location>
        <begin position="1600"/>
        <end position="1684"/>
    </location>
</feature>
<evidence type="ECO:0000256" key="1">
    <source>
        <dbReference type="SAM" id="SignalP"/>
    </source>
</evidence>
<dbReference type="PANTHER" id="PTHR43143">
    <property type="entry name" value="METALLOPHOSPHOESTERASE, CALCINEURIN SUPERFAMILY"/>
    <property type="match status" value="1"/>
</dbReference>
<comment type="caution">
    <text evidence="3">The sequence shown here is derived from an EMBL/GenBank/DDBJ whole genome shotgun (WGS) entry which is preliminary data.</text>
</comment>
<dbReference type="RefSeq" id="WP_345177239.1">
    <property type="nucleotide sequence ID" value="NZ_BAABFQ010000006.1"/>
</dbReference>
<proteinExistence type="predicted"/>
<dbReference type="InterPro" id="IPR006311">
    <property type="entry name" value="TAT_signal"/>
</dbReference>
<dbReference type="Gene3D" id="3.60.21.10">
    <property type="match status" value="1"/>
</dbReference>
<dbReference type="Gene3D" id="2.60.40.10">
    <property type="entry name" value="Immunoglobulins"/>
    <property type="match status" value="4"/>
</dbReference>
<dbReference type="PANTHER" id="PTHR43143:SF5">
    <property type="entry name" value="SECRETED PROTEIN"/>
    <property type="match status" value="1"/>
</dbReference>
<dbReference type="EMBL" id="JBHSMD010000001">
    <property type="protein sequence ID" value="MFC5492136.1"/>
    <property type="molecule type" value="Genomic_DNA"/>
</dbReference>
<protein>
    <submittedName>
        <fullName evidence="3">Ig-like domain repeat protein</fullName>
    </submittedName>
</protein>
<name>A0ABW0MV46_9ACTN</name>
<dbReference type="Pfam" id="PF16640">
    <property type="entry name" value="Big_3_5"/>
    <property type="match status" value="3"/>
</dbReference>
<dbReference type="InterPro" id="IPR013783">
    <property type="entry name" value="Ig-like_fold"/>
</dbReference>
<reference evidence="4" key="1">
    <citation type="journal article" date="2019" name="Int. J. Syst. Evol. Microbiol.">
        <title>The Global Catalogue of Microorganisms (GCM) 10K type strain sequencing project: providing services to taxonomists for standard genome sequencing and annotation.</title>
        <authorList>
            <consortium name="The Broad Institute Genomics Platform"/>
            <consortium name="The Broad Institute Genome Sequencing Center for Infectious Disease"/>
            <person name="Wu L."/>
            <person name="Ma J."/>
        </authorList>
    </citation>
    <scope>NUCLEOTIDE SEQUENCE [LARGE SCALE GENOMIC DNA]</scope>
    <source>
        <strain evidence="4">KACC 13778</strain>
    </source>
</reference>
<accession>A0ABW0MV46</accession>
<feature type="domain" description="Bacterial Ig-like" evidence="2">
    <location>
        <begin position="1509"/>
        <end position="1592"/>
    </location>
</feature>
<evidence type="ECO:0000259" key="2">
    <source>
        <dbReference type="Pfam" id="PF16640"/>
    </source>
</evidence>
<gene>
    <name evidence="3" type="ORF">ACFPKY_03445</name>
</gene>
<dbReference type="InterPro" id="IPR051918">
    <property type="entry name" value="STPP_CPPED1"/>
</dbReference>
<keyword evidence="1" id="KW-0732">Signal</keyword>
<feature type="signal peptide" evidence="1">
    <location>
        <begin position="1"/>
        <end position="34"/>
    </location>
</feature>
<feature type="chain" id="PRO_5046203131" evidence="1">
    <location>
        <begin position="35"/>
        <end position="1788"/>
    </location>
</feature>
<evidence type="ECO:0000313" key="3">
    <source>
        <dbReference type="EMBL" id="MFC5492136.1"/>
    </source>
</evidence>
<organism evidence="3 4">
    <name type="scientific">Nocardioides caricicola</name>
    <dbReference type="NCBI Taxonomy" id="634770"/>
    <lineage>
        <taxon>Bacteria</taxon>
        <taxon>Bacillati</taxon>
        <taxon>Actinomycetota</taxon>
        <taxon>Actinomycetes</taxon>
        <taxon>Propionibacteriales</taxon>
        <taxon>Nocardioidaceae</taxon>
        <taxon>Nocardioides</taxon>
    </lineage>
</organism>
<dbReference type="InterPro" id="IPR032109">
    <property type="entry name" value="Big_3_5"/>
</dbReference>
<evidence type="ECO:0000313" key="4">
    <source>
        <dbReference type="Proteomes" id="UP001595956"/>
    </source>
</evidence>
<keyword evidence="4" id="KW-1185">Reference proteome</keyword>